<dbReference type="Proteomes" id="UP000299102">
    <property type="component" value="Unassembled WGS sequence"/>
</dbReference>
<feature type="region of interest" description="Disordered" evidence="1">
    <location>
        <begin position="1"/>
        <end position="37"/>
    </location>
</feature>
<sequence length="114" mass="12348">MLQSTTPRSSDKTASARCSPGALDRGRGRAPPPPERLSTREYFLRNNKTLCVIQISSNSYNTSYAPCDNVSEVSGLDRDLFKDHLEPAAGAAVRRGRDVSVSFAARKKCAACAQ</sequence>
<reference evidence="2 3" key="1">
    <citation type="journal article" date="2019" name="Commun. Biol.">
        <title>The bagworm genome reveals a unique fibroin gene that provides high tensile strength.</title>
        <authorList>
            <person name="Kono N."/>
            <person name="Nakamura H."/>
            <person name="Ohtoshi R."/>
            <person name="Tomita M."/>
            <person name="Numata K."/>
            <person name="Arakawa K."/>
        </authorList>
    </citation>
    <scope>NUCLEOTIDE SEQUENCE [LARGE SCALE GENOMIC DNA]</scope>
</reference>
<protein>
    <submittedName>
        <fullName evidence="2">Uncharacterized protein</fullName>
    </submittedName>
</protein>
<gene>
    <name evidence="2" type="ORF">EVAR_30848_1</name>
</gene>
<organism evidence="2 3">
    <name type="scientific">Eumeta variegata</name>
    <name type="common">Bagworm moth</name>
    <name type="synonym">Eumeta japonica</name>
    <dbReference type="NCBI Taxonomy" id="151549"/>
    <lineage>
        <taxon>Eukaryota</taxon>
        <taxon>Metazoa</taxon>
        <taxon>Ecdysozoa</taxon>
        <taxon>Arthropoda</taxon>
        <taxon>Hexapoda</taxon>
        <taxon>Insecta</taxon>
        <taxon>Pterygota</taxon>
        <taxon>Neoptera</taxon>
        <taxon>Endopterygota</taxon>
        <taxon>Lepidoptera</taxon>
        <taxon>Glossata</taxon>
        <taxon>Ditrysia</taxon>
        <taxon>Tineoidea</taxon>
        <taxon>Psychidae</taxon>
        <taxon>Oiketicinae</taxon>
        <taxon>Eumeta</taxon>
    </lineage>
</organism>
<evidence type="ECO:0000256" key="1">
    <source>
        <dbReference type="SAM" id="MobiDB-lite"/>
    </source>
</evidence>
<dbReference type="EMBL" id="BGZK01000939">
    <property type="protein sequence ID" value="GBP65790.1"/>
    <property type="molecule type" value="Genomic_DNA"/>
</dbReference>
<proteinExistence type="predicted"/>
<name>A0A4C1XRK3_EUMVA</name>
<accession>A0A4C1XRK3</accession>
<evidence type="ECO:0000313" key="2">
    <source>
        <dbReference type="EMBL" id="GBP65790.1"/>
    </source>
</evidence>
<evidence type="ECO:0000313" key="3">
    <source>
        <dbReference type="Proteomes" id="UP000299102"/>
    </source>
</evidence>
<comment type="caution">
    <text evidence="2">The sequence shown here is derived from an EMBL/GenBank/DDBJ whole genome shotgun (WGS) entry which is preliminary data.</text>
</comment>
<dbReference type="AlphaFoldDB" id="A0A4C1XRK3"/>
<keyword evidence="3" id="KW-1185">Reference proteome</keyword>